<organism evidence="1">
    <name type="scientific">Anopheles braziliensis</name>
    <dbReference type="NCBI Taxonomy" id="58242"/>
    <lineage>
        <taxon>Eukaryota</taxon>
        <taxon>Metazoa</taxon>
        <taxon>Ecdysozoa</taxon>
        <taxon>Arthropoda</taxon>
        <taxon>Hexapoda</taxon>
        <taxon>Insecta</taxon>
        <taxon>Pterygota</taxon>
        <taxon>Neoptera</taxon>
        <taxon>Endopterygota</taxon>
        <taxon>Diptera</taxon>
        <taxon>Nematocera</taxon>
        <taxon>Culicoidea</taxon>
        <taxon>Culicidae</taxon>
        <taxon>Anophelinae</taxon>
        <taxon>Anopheles</taxon>
    </lineage>
</organism>
<dbReference type="AlphaFoldDB" id="A0A2M3ZUJ2"/>
<protein>
    <submittedName>
        <fullName evidence="1">Putative secreted peptide</fullName>
    </submittedName>
</protein>
<name>A0A2M3ZUJ2_9DIPT</name>
<dbReference type="EMBL" id="GGFM01011359">
    <property type="protein sequence ID" value="MBW32110.1"/>
    <property type="molecule type" value="Transcribed_RNA"/>
</dbReference>
<accession>A0A2M3ZUJ2</accession>
<proteinExistence type="predicted"/>
<sequence length="67" mass="7315">MILHGLALLLPIAAASSLFFLFFSSLLLSFPPLSLYESFFSFGTQRGLPHPSLVKGVSPHMCSSHYS</sequence>
<evidence type="ECO:0000313" key="1">
    <source>
        <dbReference type="EMBL" id="MBW32110.1"/>
    </source>
</evidence>
<reference evidence="1" key="1">
    <citation type="submission" date="2018-01" db="EMBL/GenBank/DDBJ databases">
        <title>An insight into the sialome of Amazonian anophelines.</title>
        <authorList>
            <person name="Ribeiro J.M."/>
            <person name="Scarpassa V."/>
            <person name="Calvo E."/>
        </authorList>
    </citation>
    <scope>NUCLEOTIDE SEQUENCE</scope>
    <source>
        <tissue evidence="1">Salivary glands</tissue>
    </source>
</reference>